<protein>
    <submittedName>
        <fullName evidence="2">Uncharacterized protein</fullName>
    </submittedName>
</protein>
<organism evidence="2 3">
    <name type="scientific">Streptomyces cadmiisoli</name>
    <dbReference type="NCBI Taxonomy" id="2184053"/>
    <lineage>
        <taxon>Bacteria</taxon>
        <taxon>Bacillati</taxon>
        <taxon>Actinomycetota</taxon>
        <taxon>Actinomycetes</taxon>
        <taxon>Kitasatosporales</taxon>
        <taxon>Streptomycetaceae</taxon>
        <taxon>Streptomyces</taxon>
        <taxon>Streptomyces aurantiacus group</taxon>
    </lineage>
</organism>
<reference evidence="2 3" key="1">
    <citation type="journal article" date="2019" name="Int. J. Syst. Evol. Microbiol.">
        <title>Streptomyces cadmiisoli sp. nov., a novel actinomycete isolated from cadmium-contaminated soil.</title>
        <authorList>
            <person name="Li K."/>
            <person name="Tang X."/>
            <person name="Zhao J."/>
            <person name="Guo Y."/>
            <person name="Tang Y."/>
            <person name="Gao J."/>
        </authorList>
    </citation>
    <scope>NUCLEOTIDE SEQUENCE [LARGE SCALE GENOMIC DNA]</scope>
    <source>
        <strain evidence="2 3">ZFG47</strain>
    </source>
</reference>
<keyword evidence="1" id="KW-0812">Transmembrane</keyword>
<keyword evidence="1" id="KW-1133">Transmembrane helix</keyword>
<dbReference type="Proteomes" id="UP000249616">
    <property type="component" value="Chromosome"/>
</dbReference>
<proteinExistence type="predicted"/>
<dbReference type="GeneID" id="32592742"/>
<keyword evidence="1" id="KW-0472">Membrane</keyword>
<keyword evidence="3" id="KW-1185">Reference proteome</keyword>
<sequence>MAMNVLGLIGWIVGWWALLYVLIVFLSPGFTFLFVLPLGYCAYRFVAQLGYFFPAIRMRRILRTYPWRIVEQVPHGLTEHPDVPGKKNGWFEFANPARSEQRIPLVFPTHFRTEWWHRRMAPRAGARLKQEIETVWFAGDPRLVGLIAAPARSGSGPRRLHVLEQWMPAGNGRILTDWGVTPDDIERGRRVGVSPAPAP</sequence>
<evidence type="ECO:0000256" key="1">
    <source>
        <dbReference type="SAM" id="Phobius"/>
    </source>
</evidence>
<dbReference type="EMBL" id="CP030073">
    <property type="protein sequence ID" value="AWW39315.1"/>
    <property type="molecule type" value="Genomic_DNA"/>
</dbReference>
<dbReference type="RefSeq" id="WP_053761662.1">
    <property type="nucleotide sequence ID" value="NZ_CP030073.1"/>
</dbReference>
<evidence type="ECO:0000313" key="3">
    <source>
        <dbReference type="Proteomes" id="UP000249616"/>
    </source>
</evidence>
<name>A0A2Z4J287_9ACTN</name>
<dbReference type="AlphaFoldDB" id="A0A2Z4J287"/>
<accession>A0A2Z4J287</accession>
<feature type="transmembrane region" description="Helical" evidence="1">
    <location>
        <begin position="32"/>
        <end position="53"/>
    </location>
</feature>
<feature type="transmembrane region" description="Helical" evidence="1">
    <location>
        <begin position="5"/>
        <end position="26"/>
    </location>
</feature>
<evidence type="ECO:0000313" key="2">
    <source>
        <dbReference type="EMBL" id="AWW39315.1"/>
    </source>
</evidence>
<gene>
    <name evidence="2" type="ORF">DN051_23855</name>
</gene>
<dbReference type="KEGG" id="scad:DN051_23855"/>